<dbReference type="Gene3D" id="1.20.1530.20">
    <property type="match status" value="1"/>
</dbReference>
<evidence type="ECO:0000256" key="2">
    <source>
        <dbReference type="ARBA" id="ARBA00010145"/>
    </source>
</evidence>
<dbReference type="InterPro" id="IPR038770">
    <property type="entry name" value="Na+/solute_symporter_sf"/>
</dbReference>
<reference evidence="9 10" key="1">
    <citation type="submission" date="2022-01" db="EMBL/GenBank/DDBJ databases">
        <title>Alkalihalobacillus sp. EGI L200015, a novel bacterium isolated from a salt lake sediment.</title>
        <authorList>
            <person name="Gao L."/>
            <person name="Fang B.-Z."/>
            <person name="Li W.-J."/>
        </authorList>
    </citation>
    <scope>NUCLEOTIDE SEQUENCE [LARGE SCALE GENOMIC DNA]</scope>
    <source>
        <strain evidence="9 10">KCTC 12718</strain>
    </source>
</reference>
<evidence type="ECO:0000256" key="4">
    <source>
        <dbReference type="ARBA" id="ARBA00022475"/>
    </source>
</evidence>
<dbReference type="Proteomes" id="UP001649381">
    <property type="component" value="Unassembled WGS sequence"/>
</dbReference>
<keyword evidence="10" id="KW-1185">Reference proteome</keyword>
<feature type="transmembrane region" description="Helical" evidence="8">
    <location>
        <begin position="227"/>
        <end position="248"/>
    </location>
</feature>
<dbReference type="EMBL" id="JAKIJS010000001">
    <property type="protein sequence ID" value="MCF6137731.1"/>
    <property type="molecule type" value="Genomic_DNA"/>
</dbReference>
<feature type="transmembrane region" description="Helical" evidence="8">
    <location>
        <begin position="36"/>
        <end position="55"/>
    </location>
</feature>
<feature type="transmembrane region" description="Helical" evidence="8">
    <location>
        <begin position="67"/>
        <end position="88"/>
    </location>
</feature>
<feature type="transmembrane region" description="Helical" evidence="8">
    <location>
        <begin position="254"/>
        <end position="275"/>
    </location>
</feature>
<comment type="subcellular location">
    <subcellularLocation>
        <location evidence="1">Cell membrane</location>
        <topology evidence="1">Multi-pass membrane protein</topology>
    </subcellularLocation>
</comment>
<proteinExistence type="inferred from homology"/>
<feature type="transmembrane region" description="Helical" evidence="8">
    <location>
        <begin position="162"/>
        <end position="184"/>
    </location>
</feature>
<dbReference type="PANTHER" id="PTHR36838:SF1">
    <property type="entry name" value="SLR1864 PROTEIN"/>
    <property type="match status" value="1"/>
</dbReference>
<keyword evidence="6 8" id="KW-1133">Transmembrane helix</keyword>
<evidence type="ECO:0000256" key="6">
    <source>
        <dbReference type="ARBA" id="ARBA00022989"/>
    </source>
</evidence>
<evidence type="ECO:0000256" key="7">
    <source>
        <dbReference type="ARBA" id="ARBA00023136"/>
    </source>
</evidence>
<keyword evidence="3" id="KW-0813">Transport</keyword>
<name>A0ABS9H0X9_9BACL</name>
<feature type="transmembrane region" description="Helical" evidence="8">
    <location>
        <begin position="100"/>
        <end position="122"/>
    </location>
</feature>
<dbReference type="PANTHER" id="PTHR36838">
    <property type="entry name" value="AUXIN EFFLUX CARRIER FAMILY PROTEIN"/>
    <property type="match status" value="1"/>
</dbReference>
<feature type="transmembrane region" description="Helical" evidence="8">
    <location>
        <begin position="196"/>
        <end position="215"/>
    </location>
</feature>
<sequence length="312" mass="34957">MGAMYALFGEMIMLYGIAVIGYVARRARILPDSSDYILTQLVLYITLPALILYSMDFPYEADYLHEFGWLLLLSTTAILIACGIGRMLRKNANLSEDRKGVYEGLIVFGNQGFIGYAIIYILLGEIGILYTAVFNFLYIVLIWTYGIYVVGRSNASFSWRWLIFNPGVIATIVGFIVYLLPYQWPQTFHSLFETVGLPTVPLSMLIIGILLANLNKKEVWSYIRSPHLWSAAFMRLLGIPLCLLPFIFILDNKILLLVAVLVAATPSAPTIALYARKYGGDPYFASVGSAVTTILSMFTITFLYGLLKWLGV</sequence>
<evidence type="ECO:0000313" key="9">
    <source>
        <dbReference type="EMBL" id="MCF6137731.1"/>
    </source>
</evidence>
<dbReference type="Pfam" id="PF03547">
    <property type="entry name" value="Mem_trans"/>
    <property type="match status" value="2"/>
</dbReference>
<feature type="transmembrane region" description="Helical" evidence="8">
    <location>
        <begin position="128"/>
        <end position="150"/>
    </location>
</feature>
<dbReference type="RefSeq" id="WP_236333559.1">
    <property type="nucleotide sequence ID" value="NZ_JAKIJS010000001.1"/>
</dbReference>
<keyword evidence="5 8" id="KW-0812">Transmembrane</keyword>
<gene>
    <name evidence="9" type="ORF">L2716_08310</name>
</gene>
<protein>
    <submittedName>
        <fullName evidence="9">AEC family transporter</fullName>
    </submittedName>
</protein>
<evidence type="ECO:0000256" key="5">
    <source>
        <dbReference type="ARBA" id="ARBA00022692"/>
    </source>
</evidence>
<accession>A0ABS9H0X9</accession>
<evidence type="ECO:0000313" key="10">
    <source>
        <dbReference type="Proteomes" id="UP001649381"/>
    </source>
</evidence>
<organism evidence="9 10">
    <name type="scientific">Pseudalkalibacillus berkeleyi</name>
    <dbReference type="NCBI Taxonomy" id="1069813"/>
    <lineage>
        <taxon>Bacteria</taxon>
        <taxon>Bacillati</taxon>
        <taxon>Bacillota</taxon>
        <taxon>Bacilli</taxon>
        <taxon>Bacillales</taxon>
        <taxon>Fictibacillaceae</taxon>
        <taxon>Pseudalkalibacillus</taxon>
    </lineage>
</organism>
<feature type="transmembrane region" description="Helical" evidence="8">
    <location>
        <begin position="287"/>
        <end position="307"/>
    </location>
</feature>
<feature type="transmembrane region" description="Helical" evidence="8">
    <location>
        <begin position="6"/>
        <end position="24"/>
    </location>
</feature>
<comment type="similarity">
    <text evidence="2">Belongs to the auxin efflux carrier (TC 2.A.69) family.</text>
</comment>
<evidence type="ECO:0000256" key="8">
    <source>
        <dbReference type="SAM" id="Phobius"/>
    </source>
</evidence>
<comment type="caution">
    <text evidence="9">The sequence shown here is derived from an EMBL/GenBank/DDBJ whole genome shotgun (WGS) entry which is preliminary data.</text>
</comment>
<keyword evidence="4" id="KW-1003">Cell membrane</keyword>
<evidence type="ECO:0000256" key="1">
    <source>
        <dbReference type="ARBA" id="ARBA00004651"/>
    </source>
</evidence>
<dbReference type="InterPro" id="IPR004776">
    <property type="entry name" value="Mem_transp_PIN-like"/>
</dbReference>
<keyword evidence="7 8" id="KW-0472">Membrane</keyword>
<evidence type="ECO:0000256" key="3">
    <source>
        <dbReference type="ARBA" id="ARBA00022448"/>
    </source>
</evidence>